<dbReference type="PANTHER" id="PTHR35399">
    <property type="entry name" value="SLR8030 PROTEIN"/>
    <property type="match status" value="1"/>
</dbReference>
<dbReference type="Proteomes" id="UP001218579">
    <property type="component" value="Unassembled WGS sequence"/>
</dbReference>
<feature type="region of interest" description="Disordered" evidence="1">
    <location>
        <begin position="774"/>
        <end position="802"/>
    </location>
</feature>
<reference evidence="2 3" key="1">
    <citation type="submission" date="2023-01" db="EMBL/GenBank/DDBJ databases">
        <title>Novel species of the genus Asticcacaulis isolated from rivers.</title>
        <authorList>
            <person name="Lu H."/>
        </authorList>
    </citation>
    <scope>NUCLEOTIDE SEQUENCE [LARGE SCALE GENOMIC DNA]</scope>
    <source>
        <strain evidence="2 3">LKC15W</strain>
    </source>
</reference>
<gene>
    <name evidence="2" type="ORF">PQU98_09155</name>
</gene>
<comment type="caution">
    <text evidence="2">The sequence shown here is derived from an EMBL/GenBank/DDBJ whole genome shotgun (WGS) entry which is preliminary data.</text>
</comment>
<feature type="compositionally biased region" description="Polar residues" evidence="1">
    <location>
        <begin position="780"/>
        <end position="794"/>
    </location>
</feature>
<accession>A0ABT5HJ80</accession>
<feature type="compositionally biased region" description="Basic and acidic residues" evidence="1">
    <location>
        <begin position="1"/>
        <end position="13"/>
    </location>
</feature>
<organism evidence="2 3">
    <name type="scientific">Asticcacaulis machinosus</name>
    <dbReference type="NCBI Taxonomy" id="2984211"/>
    <lineage>
        <taxon>Bacteria</taxon>
        <taxon>Pseudomonadati</taxon>
        <taxon>Pseudomonadota</taxon>
        <taxon>Alphaproteobacteria</taxon>
        <taxon>Caulobacterales</taxon>
        <taxon>Caulobacteraceae</taxon>
        <taxon>Asticcacaulis</taxon>
    </lineage>
</organism>
<evidence type="ECO:0000256" key="1">
    <source>
        <dbReference type="SAM" id="MobiDB-lite"/>
    </source>
</evidence>
<dbReference type="Gene3D" id="2.60.40.3010">
    <property type="match status" value="1"/>
</dbReference>
<feature type="compositionally biased region" description="Polar residues" evidence="1">
    <location>
        <begin position="15"/>
        <end position="25"/>
    </location>
</feature>
<dbReference type="EMBL" id="JAQQKV010000002">
    <property type="protein sequence ID" value="MDC7676296.1"/>
    <property type="molecule type" value="Genomic_DNA"/>
</dbReference>
<evidence type="ECO:0000313" key="2">
    <source>
        <dbReference type="EMBL" id="MDC7676296.1"/>
    </source>
</evidence>
<dbReference type="RefSeq" id="WP_272744641.1">
    <property type="nucleotide sequence ID" value="NZ_JAQQKV010000002.1"/>
</dbReference>
<dbReference type="Pfam" id="PF22352">
    <property type="entry name" value="K319L-like_PKD"/>
    <property type="match status" value="1"/>
</dbReference>
<dbReference type="Pfam" id="PF05787">
    <property type="entry name" value="PhoX"/>
    <property type="match status" value="1"/>
</dbReference>
<keyword evidence="3" id="KW-1185">Reference proteome</keyword>
<dbReference type="InterPro" id="IPR008557">
    <property type="entry name" value="PhoX"/>
</dbReference>
<feature type="region of interest" description="Disordered" evidence="1">
    <location>
        <begin position="1"/>
        <end position="26"/>
    </location>
</feature>
<evidence type="ECO:0000313" key="3">
    <source>
        <dbReference type="Proteomes" id="UP001218579"/>
    </source>
</evidence>
<name>A0ABT5HJ80_9CAUL</name>
<sequence>MSDIKLTGRHDDGNFQLNTSNNPSLSDVIEQRNSRRQILGGMASVAALFGMSACGSDNDDKAPLAVVSAGSAGATTSGRMVTLTGTASGSSSVAWTQVSGPTVALSGADTATATFMAPSVTAATPLVFSFTGKNAAGFPSSANATVTVSPAVLGFTAVARNKNDIVTVPEGYTVSVLYRLGDPILSGVSAYANDGSDTNFAGRAGDHHDGMAYFGLAATGTARDDNSSTRGLLVMNHENITAPYLHVNGVTAGSTRLESEAVKEIECHGVAVVEVTRAANGGWSYVQGGALNRRITPNTPMTLHGPVRGDDQVKTVYSTAGTAGRGTINNCANGVNAWGTYLTCEENWAGYFRRAAGDNANRSAKQVTALNRYGMSQGAAGANNWASVTAANAADQANFSKWNVTVDTTKAADGTGDYRNEANQYGWVVEIDPYNASATPRKRTALGRMGHEGAWPANFVAGRKPVFYMGDDSRGEYFYKFVSATPWSAADATATDRLAIGDKYLDNGTLYVARFDATGQGVWLPLVFGTGVLTAANPTYAFANQADVLINTRLAADVLGATKMDRPEWAAVNPANGEVYLTLTNNNASNRPLAGTNAANPRHYNDPVGATNNFGNPNGHIIRLKEAANNPEATTFQWDIYLFGAGADLDATNINISGLDATNDFSSPDGLWFSRPSNAAGLVNPLLWLQTDDGAYTDVTNNQMLAAMPGTVGDGAARTITNTGTGGATATQATFVGKAPGMQLRRFLVGPKECEITGIDSTPDGRTLFVNIQHPGENGSPATPTSNWPASQAGTAAGRPRSATVVITKNDGGVVAL</sequence>
<dbReference type="PANTHER" id="PTHR35399:SF2">
    <property type="entry name" value="DUF839 DOMAIN-CONTAINING PROTEIN"/>
    <property type="match status" value="1"/>
</dbReference>
<protein>
    <submittedName>
        <fullName evidence="2">DUF839 domain-containing protein</fullName>
    </submittedName>
</protein>
<proteinExistence type="predicted"/>